<keyword evidence="2" id="KW-1185">Reference proteome</keyword>
<evidence type="ECO:0000313" key="1">
    <source>
        <dbReference type="EMBL" id="KAJ8945904.1"/>
    </source>
</evidence>
<organism evidence="1 2">
    <name type="scientific">Rhamnusium bicolor</name>
    <dbReference type="NCBI Taxonomy" id="1586634"/>
    <lineage>
        <taxon>Eukaryota</taxon>
        <taxon>Metazoa</taxon>
        <taxon>Ecdysozoa</taxon>
        <taxon>Arthropoda</taxon>
        <taxon>Hexapoda</taxon>
        <taxon>Insecta</taxon>
        <taxon>Pterygota</taxon>
        <taxon>Neoptera</taxon>
        <taxon>Endopterygota</taxon>
        <taxon>Coleoptera</taxon>
        <taxon>Polyphaga</taxon>
        <taxon>Cucujiformia</taxon>
        <taxon>Chrysomeloidea</taxon>
        <taxon>Cerambycidae</taxon>
        <taxon>Lepturinae</taxon>
        <taxon>Rhagiini</taxon>
        <taxon>Rhamnusium</taxon>
    </lineage>
</organism>
<dbReference type="EMBL" id="JANEYF010002485">
    <property type="protein sequence ID" value="KAJ8945904.1"/>
    <property type="molecule type" value="Genomic_DNA"/>
</dbReference>
<sequence>MQGLSIMGLPFLDYSVTNKVPNDIMYGIQTRCKNFLSTLAKELAERIPNNVNVVNAVKNFCPERCLTMHNRAKFSELSLNLLKTDKVITELQWKELINVRWEEELGKENFSSEEFWITVYNSNAGGEFVFRNIASFALDVLSLPLSNAVVERVFSIMNGTKNEV</sequence>
<protein>
    <recommendedName>
        <fullName evidence="3">HAT C-terminal dimerisation domain-containing protein</fullName>
    </recommendedName>
</protein>
<comment type="caution">
    <text evidence="1">The sequence shown here is derived from an EMBL/GenBank/DDBJ whole genome shotgun (WGS) entry which is preliminary data.</text>
</comment>
<name>A0AAV8Y4R0_9CUCU</name>
<proteinExistence type="predicted"/>
<evidence type="ECO:0000313" key="2">
    <source>
        <dbReference type="Proteomes" id="UP001162156"/>
    </source>
</evidence>
<dbReference type="AlphaFoldDB" id="A0AAV8Y4R0"/>
<dbReference type="Proteomes" id="UP001162156">
    <property type="component" value="Unassembled WGS sequence"/>
</dbReference>
<reference evidence="1" key="1">
    <citation type="journal article" date="2023" name="Insect Mol. Biol.">
        <title>Genome sequencing provides insights into the evolution of gene families encoding plant cell wall-degrading enzymes in longhorned beetles.</title>
        <authorList>
            <person name="Shin N.R."/>
            <person name="Okamura Y."/>
            <person name="Kirsch R."/>
            <person name="Pauchet Y."/>
        </authorList>
    </citation>
    <scope>NUCLEOTIDE SEQUENCE</scope>
    <source>
        <strain evidence="1">RBIC_L_NR</strain>
    </source>
</reference>
<evidence type="ECO:0008006" key="3">
    <source>
        <dbReference type="Google" id="ProtNLM"/>
    </source>
</evidence>
<gene>
    <name evidence="1" type="ORF">NQ314_009013</name>
</gene>
<accession>A0AAV8Y4R0</accession>